<dbReference type="GeneID" id="1477417"/>
<dbReference type="GO" id="GO:0046872">
    <property type="term" value="F:metal ion binding"/>
    <property type="evidence" value="ECO:0007669"/>
    <property type="project" value="InterPro"/>
</dbReference>
<dbReference type="RefSeq" id="WP_011018486.1">
    <property type="nucleotide sequence ID" value="NZ_DUJS01000004.1"/>
</dbReference>
<evidence type="ECO:0000313" key="3">
    <source>
        <dbReference type="EMBL" id="HII70746.1"/>
    </source>
</evidence>
<dbReference type="Gene3D" id="3.40.50.11770">
    <property type="match status" value="1"/>
</dbReference>
<evidence type="ECO:0000259" key="2">
    <source>
        <dbReference type="PROSITE" id="PS50975"/>
    </source>
</evidence>
<dbReference type="OMA" id="CANKQRT"/>
<dbReference type="Gene3D" id="3.30.470.20">
    <property type="entry name" value="ATP-grasp fold, B domain"/>
    <property type="match status" value="1"/>
</dbReference>
<comment type="caution">
    <text evidence="3">The sequence shown here is derived from an EMBL/GenBank/DDBJ whole genome shotgun (WGS) entry which is preliminary data.</text>
</comment>
<evidence type="ECO:0000256" key="1">
    <source>
        <dbReference type="PROSITE-ProRule" id="PRU00409"/>
    </source>
</evidence>
<dbReference type="InterPro" id="IPR003806">
    <property type="entry name" value="ATP-grasp_PylC-type"/>
</dbReference>
<dbReference type="Gene3D" id="2.30.36.100">
    <property type="match status" value="1"/>
</dbReference>
<dbReference type="Proteomes" id="UP000619545">
    <property type="component" value="Unassembled WGS sequence"/>
</dbReference>
<name>A0A832WS52_9EURY</name>
<gene>
    <name evidence="3" type="ORF">HA336_05885</name>
</gene>
<dbReference type="EMBL" id="DUJS01000004">
    <property type="protein sequence ID" value="HII70746.1"/>
    <property type="molecule type" value="Genomic_DNA"/>
</dbReference>
<dbReference type="PIRSF" id="PIRSF016766">
    <property type="entry name" value="UCP016766_ATPgrasp"/>
    <property type="match status" value="1"/>
</dbReference>
<keyword evidence="1" id="KW-0067">ATP-binding</keyword>
<sequence>MRVYIYEYAVATGDEEFLAEGRAMLESLLRAFAKSGYETLTVAHPSVGVRWADEVLRDETQALECADLTLVIAPESDGLLESKVREYSRETEVIGPTPRAIRVAADKRKTEDALRDARSFQLPTREADVMVSKPADGAGSEGVRIGRGELSRELIPGSHHSLLCVSDGETVDVLGINDQFVAFAGRELVYLGGRTPSDHRELTRIARDIAEEVVERIPGLVGLFGVDLVMKGGEPYLIEVNPRPTTPTVAAALEHPEAVVRSLLEGPTGKVLRYRREYVYVKRGAEALVPEKFEVVEDFHGLRVYRG</sequence>
<dbReference type="SUPFAM" id="SSF56059">
    <property type="entry name" value="Glutathione synthetase ATP-binding domain-like"/>
    <property type="match status" value="1"/>
</dbReference>
<protein>
    <submittedName>
        <fullName evidence="3">ATP-grasp domain-containing protein</fullName>
    </submittedName>
</protein>
<dbReference type="AlphaFoldDB" id="A0A832WS52"/>
<proteinExistence type="predicted"/>
<dbReference type="InterPro" id="IPR024710">
    <property type="entry name" value="MfnD"/>
</dbReference>
<reference evidence="3" key="1">
    <citation type="journal article" date="2020" name="bioRxiv">
        <title>A rank-normalized archaeal taxonomy based on genome phylogeny resolves widespread incomplete and uneven classifications.</title>
        <authorList>
            <person name="Rinke C."/>
            <person name="Chuvochina M."/>
            <person name="Mussig A.J."/>
            <person name="Chaumeil P.-A."/>
            <person name="Waite D.W."/>
            <person name="Whitman W.B."/>
            <person name="Parks D.H."/>
            <person name="Hugenholtz P."/>
        </authorList>
    </citation>
    <scope>NUCLEOTIDE SEQUENCE</scope>
    <source>
        <strain evidence="3">UBA8853</strain>
    </source>
</reference>
<dbReference type="GO" id="GO:0005524">
    <property type="term" value="F:ATP binding"/>
    <property type="evidence" value="ECO:0007669"/>
    <property type="project" value="UniProtKB-UniRule"/>
</dbReference>
<evidence type="ECO:0000313" key="4">
    <source>
        <dbReference type="Proteomes" id="UP000619545"/>
    </source>
</evidence>
<dbReference type="InterPro" id="IPR011761">
    <property type="entry name" value="ATP-grasp"/>
</dbReference>
<organism evidence="3 4">
    <name type="scientific">Methanopyrus kandleri</name>
    <dbReference type="NCBI Taxonomy" id="2320"/>
    <lineage>
        <taxon>Archaea</taxon>
        <taxon>Methanobacteriati</taxon>
        <taxon>Methanobacteriota</taxon>
        <taxon>Methanomada group</taxon>
        <taxon>Methanopyri</taxon>
        <taxon>Methanopyrales</taxon>
        <taxon>Methanopyraceae</taxon>
        <taxon>Methanopyrus</taxon>
    </lineage>
</organism>
<dbReference type="PROSITE" id="PS50975">
    <property type="entry name" value="ATP_GRASP"/>
    <property type="match status" value="1"/>
</dbReference>
<feature type="domain" description="ATP-grasp" evidence="2">
    <location>
        <begin position="201"/>
        <end position="272"/>
    </location>
</feature>
<dbReference type="Pfam" id="PF02655">
    <property type="entry name" value="ATP-grasp_3"/>
    <property type="match status" value="1"/>
</dbReference>
<accession>A0A832WS52</accession>
<keyword evidence="1" id="KW-0547">Nucleotide-binding</keyword>